<reference evidence="1" key="1">
    <citation type="submission" date="2021-03" db="EMBL/GenBank/DDBJ databases">
        <title>Evolutionary priming and transition to the ectomycorrhizal habit in an iconic lineage of mushroom-forming fungi: is preadaptation a requirement?</title>
        <authorList>
            <consortium name="DOE Joint Genome Institute"/>
            <person name="Looney B.P."/>
            <person name="Miyauchi S."/>
            <person name="Morin E."/>
            <person name="Drula E."/>
            <person name="Courty P.E."/>
            <person name="Chicoki N."/>
            <person name="Fauchery L."/>
            <person name="Kohler A."/>
            <person name="Kuo A."/>
            <person name="LaButti K."/>
            <person name="Pangilinan J."/>
            <person name="Lipzen A."/>
            <person name="Riley R."/>
            <person name="Andreopoulos W."/>
            <person name="He G."/>
            <person name="Johnson J."/>
            <person name="Barry K.W."/>
            <person name="Grigoriev I.V."/>
            <person name="Nagy L."/>
            <person name="Hibbett D."/>
            <person name="Henrissat B."/>
            <person name="Matheny P.B."/>
            <person name="Labbe J."/>
            <person name="Martin A.F."/>
        </authorList>
    </citation>
    <scope>NUCLEOTIDE SEQUENCE</scope>
    <source>
        <strain evidence="1">BPL698</strain>
    </source>
</reference>
<name>A0ACC0UHZ2_9AGAM</name>
<evidence type="ECO:0000313" key="2">
    <source>
        <dbReference type="Proteomes" id="UP001207468"/>
    </source>
</evidence>
<sequence length="155" mass="17760">MSYIVPSTPPPYRGRAYSFSQSAYPATPYSPYNSLPMPYYNSPGIPRNPTYYIAPSTTGRSRSHSRPRHSHHRSHHGHHHGHHHRRSHSAVSGRHHRSTTHHNSYRYPTTGTYAQNPFNRSPSLGERILNFFGLGNSKDQYGRSVDGRGRSKHKY</sequence>
<gene>
    <name evidence="1" type="ORF">F5148DRAFT_1147563</name>
</gene>
<accession>A0ACC0UHZ2</accession>
<organism evidence="1 2">
    <name type="scientific">Russula earlei</name>
    <dbReference type="NCBI Taxonomy" id="71964"/>
    <lineage>
        <taxon>Eukaryota</taxon>
        <taxon>Fungi</taxon>
        <taxon>Dikarya</taxon>
        <taxon>Basidiomycota</taxon>
        <taxon>Agaricomycotina</taxon>
        <taxon>Agaricomycetes</taxon>
        <taxon>Russulales</taxon>
        <taxon>Russulaceae</taxon>
        <taxon>Russula</taxon>
    </lineage>
</organism>
<evidence type="ECO:0000313" key="1">
    <source>
        <dbReference type="EMBL" id="KAI9510467.1"/>
    </source>
</evidence>
<protein>
    <submittedName>
        <fullName evidence="1">Uncharacterized protein</fullName>
    </submittedName>
</protein>
<keyword evidence="2" id="KW-1185">Reference proteome</keyword>
<dbReference type="EMBL" id="JAGFNK010000042">
    <property type="protein sequence ID" value="KAI9510467.1"/>
    <property type="molecule type" value="Genomic_DNA"/>
</dbReference>
<proteinExistence type="predicted"/>
<comment type="caution">
    <text evidence="1">The sequence shown here is derived from an EMBL/GenBank/DDBJ whole genome shotgun (WGS) entry which is preliminary data.</text>
</comment>
<dbReference type="Proteomes" id="UP001207468">
    <property type="component" value="Unassembled WGS sequence"/>
</dbReference>